<evidence type="ECO:0000313" key="4">
    <source>
        <dbReference type="Proteomes" id="UP000596742"/>
    </source>
</evidence>
<name>A0A8B6EAS6_MYTGA</name>
<gene>
    <name evidence="3" type="ORF">MGAL_10B057592</name>
</gene>
<dbReference type="InterPro" id="IPR043504">
    <property type="entry name" value="Peptidase_S1_PA_chymotrypsin"/>
</dbReference>
<keyword evidence="1" id="KW-1015">Disulfide bond</keyword>
<accession>A0A8B6EAS6</accession>
<dbReference type="InterPro" id="IPR018114">
    <property type="entry name" value="TRYPSIN_HIS"/>
</dbReference>
<feature type="domain" description="Peptidase S1" evidence="2">
    <location>
        <begin position="39"/>
        <end position="272"/>
    </location>
</feature>
<dbReference type="EMBL" id="UYJE01004815">
    <property type="protein sequence ID" value="VDI31675.1"/>
    <property type="molecule type" value="Genomic_DNA"/>
</dbReference>
<dbReference type="GO" id="GO:0006508">
    <property type="term" value="P:proteolysis"/>
    <property type="evidence" value="ECO:0007669"/>
    <property type="project" value="InterPro"/>
</dbReference>
<dbReference type="AlphaFoldDB" id="A0A8B6EAS6"/>
<proteinExistence type="predicted"/>
<dbReference type="InterPro" id="IPR001254">
    <property type="entry name" value="Trypsin_dom"/>
</dbReference>
<dbReference type="InterPro" id="IPR009003">
    <property type="entry name" value="Peptidase_S1_PA"/>
</dbReference>
<keyword evidence="4" id="KW-1185">Reference proteome</keyword>
<organism evidence="3 4">
    <name type="scientific">Mytilus galloprovincialis</name>
    <name type="common">Mediterranean mussel</name>
    <dbReference type="NCBI Taxonomy" id="29158"/>
    <lineage>
        <taxon>Eukaryota</taxon>
        <taxon>Metazoa</taxon>
        <taxon>Spiralia</taxon>
        <taxon>Lophotrochozoa</taxon>
        <taxon>Mollusca</taxon>
        <taxon>Bivalvia</taxon>
        <taxon>Autobranchia</taxon>
        <taxon>Pteriomorphia</taxon>
        <taxon>Mytilida</taxon>
        <taxon>Mytiloidea</taxon>
        <taxon>Mytilidae</taxon>
        <taxon>Mytilinae</taxon>
        <taxon>Mytilus</taxon>
    </lineage>
</organism>
<dbReference type="Pfam" id="PF00089">
    <property type="entry name" value="Trypsin"/>
    <property type="match status" value="1"/>
</dbReference>
<dbReference type="PROSITE" id="PS00134">
    <property type="entry name" value="TRYPSIN_HIS"/>
    <property type="match status" value="1"/>
</dbReference>
<dbReference type="SMART" id="SM00020">
    <property type="entry name" value="Tryp_SPc"/>
    <property type="match status" value="1"/>
</dbReference>
<dbReference type="Gene3D" id="2.40.10.10">
    <property type="entry name" value="Trypsin-like serine proteases"/>
    <property type="match status" value="2"/>
</dbReference>
<evidence type="ECO:0000313" key="3">
    <source>
        <dbReference type="EMBL" id="VDI31675.1"/>
    </source>
</evidence>
<dbReference type="PANTHER" id="PTHR24252">
    <property type="entry name" value="ACROSIN-RELATED"/>
    <property type="match status" value="1"/>
</dbReference>
<protein>
    <recommendedName>
        <fullName evidence="2">Peptidase S1 domain-containing protein</fullName>
    </recommendedName>
</protein>
<comment type="caution">
    <text evidence="3">The sequence shown here is derived from an EMBL/GenBank/DDBJ whole genome shotgun (WGS) entry which is preliminary data.</text>
</comment>
<dbReference type="OrthoDB" id="6042681at2759"/>
<dbReference type="PROSITE" id="PS50240">
    <property type="entry name" value="TRYPSIN_DOM"/>
    <property type="match status" value="1"/>
</dbReference>
<reference evidence="3" key="1">
    <citation type="submission" date="2018-11" db="EMBL/GenBank/DDBJ databases">
        <authorList>
            <person name="Alioto T."/>
            <person name="Alioto T."/>
        </authorList>
    </citation>
    <scope>NUCLEOTIDE SEQUENCE</scope>
</reference>
<dbReference type="PANTHER" id="PTHR24252:SF18">
    <property type="entry name" value="OVOCHYMASE 1"/>
    <property type="match status" value="1"/>
</dbReference>
<dbReference type="SUPFAM" id="SSF50494">
    <property type="entry name" value="Trypsin-like serine proteases"/>
    <property type="match status" value="1"/>
</dbReference>
<dbReference type="PRINTS" id="PR00722">
    <property type="entry name" value="CHYMOTRYPSIN"/>
</dbReference>
<dbReference type="GO" id="GO:0004252">
    <property type="term" value="F:serine-type endopeptidase activity"/>
    <property type="evidence" value="ECO:0007669"/>
    <property type="project" value="InterPro"/>
</dbReference>
<dbReference type="FunFam" id="2.40.10.10:FF:000068">
    <property type="entry name" value="transmembrane protease serine 2"/>
    <property type="match status" value="1"/>
</dbReference>
<dbReference type="InterPro" id="IPR001314">
    <property type="entry name" value="Peptidase_S1A"/>
</dbReference>
<sequence>MAQIESLWHIDKTTTVQTSRCGMQQINPRSSNRCMAFHLFFELCNAVPYSWPWVIQMRLLDADTATFKHECAAVLISESYAITASHCFLSSDNPKHWKAIGGRHLKDVNETKNQPRNIIKIVMFPNDGDNILDKDLAIIKFDQPMKINTYVFQQKKQLKVTNVLWLDGEMSNVYTTQKGLKDNAMPIVNTDKCGGPKNLTENITPYMMCAGFQKGRHDACQIDSGSPLMCKFGSVWYIQGLATFGVDCSQPHLPGVYANVYEFVSWITDQITKL</sequence>
<dbReference type="Proteomes" id="UP000596742">
    <property type="component" value="Unassembled WGS sequence"/>
</dbReference>
<evidence type="ECO:0000256" key="1">
    <source>
        <dbReference type="ARBA" id="ARBA00023157"/>
    </source>
</evidence>
<evidence type="ECO:0000259" key="2">
    <source>
        <dbReference type="PROSITE" id="PS50240"/>
    </source>
</evidence>
<dbReference type="CDD" id="cd00190">
    <property type="entry name" value="Tryp_SPc"/>
    <property type="match status" value="1"/>
</dbReference>